<protein>
    <submittedName>
        <fullName evidence="3">Transposase</fullName>
    </submittedName>
</protein>
<reference evidence="1 2" key="2">
    <citation type="submission" date="2018-11" db="EMBL/GenBank/DDBJ databases">
        <authorList>
            <consortium name="Pathogen Informatics"/>
        </authorList>
    </citation>
    <scope>NUCLEOTIDE SEQUENCE [LARGE SCALE GENOMIC DNA]</scope>
    <source>
        <strain evidence="1 2">NST_G2</strain>
    </source>
</reference>
<dbReference type="EMBL" id="UYSU01036916">
    <property type="protein sequence ID" value="VDL98345.1"/>
    <property type="molecule type" value="Genomic_DNA"/>
</dbReference>
<reference evidence="3" key="1">
    <citation type="submission" date="2016-06" db="UniProtKB">
        <authorList>
            <consortium name="WormBaseParasite"/>
        </authorList>
    </citation>
    <scope>IDENTIFICATION</scope>
</reference>
<proteinExistence type="predicted"/>
<dbReference type="AlphaFoldDB" id="A0A183T663"/>
<evidence type="ECO:0000313" key="1">
    <source>
        <dbReference type="EMBL" id="VDL98345.1"/>
    </source>
</evidence>
<organism evidence="3">
    <name type="scientific">Schistocephalus solidus</name>
    <name type="common">Tapeworm</name>
    <dbReference type="NCBI Taxonomy" id="70667"/>
    <lineage>
        <taxon>Eukaryota</taxon>
        <taxon>Metazoa</taxon>
        <taxon>Spiralia</taxon>
        <taxon>Lophotrochozoa</taxon>
        <taxon>Platyhelminthes</taxon>
        <taxon>Cestoda</taxon>
        <taxon>Eucestoda</taxon>
        <taxon>Diphyllobothriidea</taxon>
        <taxon>Diphyllobothriidae</taxon>
        <taxon>Schistocephalus</taxon>
    </lineage>
</organism>
<gene>
    <name evidence="1" type="ORF">SSLN_LOCUS11960</name>
</gene>
<sequence>MDFHKLGACTDNGHNFLRTCVEHQVLLNPSLPNSDAGEGLVDAKLIAAPKNAELCFGPEARSTGPAGDDVDTWRRYLVPPVSFYLQDKDLNFNSQKITR</sequence>
<accession>A0A183T663</accession>
<dbReference type="Proteomes" id="UP000275846">
    <property type="component" value="Unassembled WGS sequence"/>
</dbReference>
<name>A0A183T663_SCHSO</name>
<evidence type="ECO:0000313" key="3">
    <source>
        <dbReference type="WBParaSite" id="SSLN_0001241101-mRNA-1"/>
    </source>
</evidence>
<keyword evidence="2" id="KW-1185">Reference proteome</keyword>
<dbReference type="WBParaSite" id="SSLN_0001241101-mRNA-1">
    <property type="protein sequence ID" value="SSLN_0001241101-mRNA-1"/>
    <property type="gene ID" value="SSLN_0001241101"/>
</dbReference>
<evidence type="ECO:0000313" key="2">
    <source>
        <dbReference type="Proteomes" id="UP000275846"/>
    </source>
</evidence>